<evidence type="ECO:0000313" key="10">
    <source>
        <dbReference type="Proteomes" id="UP000239469"/>
    </source>
</evidence>
<keyword evidence="9" id="KW-0969">Cilium</keyword>
<evidence type="ECO:0000256" key="3">
    <source>
        <dbReference type="ARBA" id="ARBA00022692"/>
    </source>
</evidence>
<keyword evidence="6" id="KW-0813">Transport</keyword>
<sequence length="204" mass="22310">MWAIVEAAGWPIWTIIAASVVSLAIILERLYTLRRGAVVPSGLLAQTLQEYRRVGDRDELLQKLHSHSPLGRLFAAGLRNVHGSREVMKESIEDEGRQVAYQLERLLTSLGTIAAMAPLLGLLGTVIGMIEIFGSQNASGANPQQLAHGISVALYNTAFGLIVAIPSMMFYRYFRSKVDGLLVEMEAQAIKLVEVVHGERKNGS</sequence>
<keyword evidence="2" id="KW-1003">Cell membrane</keyword>
<comment type="caution">
    <text evidence="9">The sequence shown here is derived from an EMBL/GenBank/DDBJ whole genome shotgun (WGS) entry which is preliminary data.</text>
</comment>
<keyword evidence="9" id="KW-0966">Cell projection</keyword>
<reference evidence="9 10" key="1">
    <citation type="submission" date="2017-01" db="EMBL/GenBank/DDBJ databases">
        <title>New insights into the genetic diversity of Chromobacterium isolated from tropical freshwater lake.</title>
        <authorList>
            <person name="Santos A.B."/>
            <person name="Nascimento A.M."/>
            <person name="Da Silva P.C."/>
        </authorList>
    </citation>
    <scope>NUCLEOTIDE SEQUENCE [LARGE SCALE GENOMIC DNA]</scope>
    <source>
        <strain evidence="9 10">56AF</strain>
    </source>
</reference>
<dbReference type="InterPro" id="IPR050790">
    <property type="entry name" value="ExbB/TolQ_transport"/>
</dbReference>
<comment type="subcellular location">
    <subcellularLocation>
        <location evidence="1">Cell membrane</location>
        <topology evidence="1">Multi-pass membrane protein</topology>
    </subcellularLocation>
    <subcellularLocation>
        <location evidence="6">Membrane</location>
        <topology evidence="6">Multi-pass membrane protein</topology>
    </subcellularLocation>
</comment>
<keyword evidence="9" id="KW-0282">Flagellum</keyword>
<dbReference type="GO" id="GO:0017038">
    <property type="term" value="P:protein import"/>
    <property type="evidence" value="ECO:0007669"/>
    <property type="project" value="TreeGrafter"/>
</dbReference>
<evidence type="ECO:0000256" key="6">
    <source>
        <dbReference type="RuleBase" id="RU004057"/>
    </source>
</evidence>
<evidence type="ECO:0000256" key="5">
    <source>
        <dbReference type="ARBA" id="ARBA00023136"/>
    </source>
</evidence>
<evidence type="ECO:0000256" key="1">
    <source>
        <dbReference type="ARBA" id="ARBA00004651"/>
    </source>
</evidence>
<comment type="similarity">
    <text evidence="6">Belongs to the exbB/tolQ family.</text>
</comment>
<keyword evidence="6" id="KW-0653">Protein transport</keyword>
<evidence type="ECO:0000259" key="8">
    <source>
        <dbReference type="Pfam" id="PF01618"/>
    </source>
</evidence>
<evidence type="ECO:0000256" key="4">
    <source>
        <dbReference type="ARBA" id="ARBA00022989"/>
    </source>
</evidence>
<name>A0A1S1XBM9_9NEIS</name>
<dbReference type="InterPro" id="IPR002898">
    <property type="entry name" value="MotA_ExbB_proton_chnl"/>
</dbReference>
<evidence type="ECO:0000256" key="2">
    <source>
        <dbReference type="ARBA" id="ARBA00022475"/>
    </source>
</evidence>
<keyword evidence="5 7" id="KW-0472">Membrane</keyword>
<dbReference type="AlphaFoldDB" id="A0A1S1XBM9"/>
<evidence type="ECO:0000256" key="7">
    <source>
        <dbReference type="SAM" id="Phobius"/>
    </source>
</evidence>
<proteinExistence type="inferred from homology"/>
<keyword evidence="3 7" id="KW-0812">Transmembrane</keyword>
<feature type="transmembrane region" description="Helical" evidence="7">
    <location>
        <begin position="12"/>
        <end position="31"/>
    </location>
</feature>
<protein>
    <submittedName>
        <fullName evidence="9">Flagellar motor protein MotA</fullName>
    </submittedName>
</protein>
<dbReference type="RefSeq" id="WP_071109006.1">
    <property type="nucleotide sequence ID" value="NZ_CAWMOE010000008.1"/>
</dbReference>
<evidence type="ECO:0000313" key="9">
    <source>
        <dbReference type="EMBL" id="PRP69969.1"/>
    </source>
</evidence>
<dbReference type="Proteomes" id="UP000239469">
    <property type="component" value="Unassembled WGS sequence"/>
</dbReference>
<accession>A0A1S1XBM9</accession>
<organism evidence="9 10">
    <name type="scientific">Chromobacterium amazonense</name>
    <dbReference type="NCBI Taxonomy" id="1382803"/>
    <lineage>
        <taxon>Bacteria</taxon>
        <taxon>Pseudomonadati</taxon>
        <taxon>Pseudomonadota</taxon>
        <taxon>Betaproteobacteria</taxon>
        <taxon>Neisseriales</taxon>
        <taxon>Chromobacteriaceae</taxon>
        <taxon>Chromobacterium</taxon>
    </lineage>
</organism>
<keyword evidence="4 7" id="KW-1133">Transmembrane helix</keyword>
<dbReference type="PANTHER" id="PTHR30625:SF11">
    <property type="entry name" value="MOTA_TOLQ_EXBB PROTON CHANNEL DOMAIN-CONTAINING PROTEIN"/>
    <property type="match status" value="1"/>
</dbReference>
<dbReference type="EMBL" id="MTBD01000028">
    <property type="protein sequence ID" value="PRP69969.1"/>
    <property type="molecule type" value="Genomic_DNA"/>
</dbReference>
<feature type="transmembrane region" description="Helical" evidence="7">
    <location>
        <begin position="150"/>
        <end position="171"/>
    </location>
</feature>
<dbReference type="OrthoDB" id="4045at2"/>
<feature type="transmembrane region" description="Helical" evidence="7">
    <location>
        <begin position="106"/>
        <end position="130"/>
    </location>
</feature>
<gene>
    <name evidence="9" type="ORF">BUE93_14935</name>
</gene>
<feature type="domain" description="MotA/TolQ/ExbB proton channel" evidence="8">
    <location>
        <begin position="66"/>
        <end position="186"/>
    </location>
</feature>
<dbReference type="Pfam" id="PF01618">
    <property type="entry name" value="MotA_ExbB"/>
    <property type="match status" value="1"/>
</dbReference>
<dbReference type="PANTHER" id="PTHR30625">
    <property type="entry name" value="PROTEIN TOLQ"/>
    <property type="match status" value="1"/>
</dbReference>
<dbReference type="GO" id="GO:0005886">
    <property type="term" value="C:plasma membrane"/>
    <property type="evidence" value="ECO:0007669"/>
    <property type="project" value="UniProtKB-SubCell"/>
</dbReference>